<dbReference type="EMBL" id="BMFK01000001">
    <property type="protein sequence ID" value="GGE63120.1"/>
    <property type="molecule type" value="Genomic_DNA"/>
</dbReference>
<dbReference type="AlphaFoldDB" id="A0A917ENJ4"/>
<dbReference type="Gene3D" id="4.10.280.10">
    <property type="entry name" value="Helix-loop-helix DNA-binding domain"/>
    <property type="match status" value="1"/>
</dbReference>
<organism evidence="1 2">
    <name type="scientific">Priestia taiwanensis</name>
    <dbReference type="NCBI Taxonomy" id="1347902"/>
    <lineage>
        <taxon>Bacteria</taxon>
        <taxon>Bacillati</taxon>
        <taxon>Bacillota</taxon>
        <taxon>Bacilli</taxon>
        <taxon>Bacillales</taxon>
        <taxon>Bacillaceae</taxon>
        <taxon>Priestia</taxon>
    </lineage>
</organism>
<reference evidence="1" key="2">
    <citation type="submission" date="2020-09" db="EMBL/GenBank/DDBJ databases">
        <authorList>
            <person name="Sun Q."/>
            <person name="Zhou Y."/>
        </authorList>
    </citation>
    <scope>NUCLEOTIDE SEQUENCE</scope>
    <source>
        <strain evidence="1">CGMCC 1.12698</strain>
    </source>
</reference>
<dbReference type="Pfam" id="PF09388">
    <property type="entry name" value="SpoOE-like"/>
    <property type="match status" value="1"/>
</dbReference>
<dbReference type="SUPFAM" id="SSF140500">
    <property type="entry name" value="BAS1536-like"/>
    <property type="match status" value="1"/>
</dbReference>
<sequence length="60" mass="6759">MANANISLLIEEKRKELTSIVKSNGLSAKSTIICSRQLDDLLNIYFKQQQALLSKKKHAN</sequence>
<proteinExistence type="predicted"/>
<comment type="caution">
    <text evidence="1">The sequence shown here is derived from an EMBL/GenBank/DDBJ whole genome shotgun (WGS) entry which is preliminary data.</text>
</comment>
<name>A0A917ENJ4_9BACI</name>
<accession>A0A917ENJ4</accession>
<protein>
    <recommendedName>
        <fullName evidence="3">Spo0E like sporulation regulatory protein</fullName>
    </recommendedName>
</protein>
<dbReference type="Proteomes" id="UP000605259">
    <property type="component" value="Unassembled WGS sequence"/>
</dbReference>
<keyword evidence="2" id="KW-1185">Reference proteome</keyword>
<evidence type="ECO:0008006" key="3">
    <source>
        <dbReference type="Google" id="ProtNLM"/>
    </source>
</evidence>
<gene>
    <name evidence="1" type="ORF">GCM10007140_11730</name>
</gene>
<dbReference type="InterPro" id="IPR036638">
    <property type="entry name" value="HLH_DNA-bd_sf"/>
</dbReference>
<dbReference type="InterPro" id="IPR018540">
    <property type="entry name" value="Spo0E-like"/>
</dbReference>
<reference evidence="1" key="1">
    <citation type="journal article" date="2014" name="Int. J. Syst. Evol. Microbiol.">
        <title>Complete genome sequence of Corynebacterium casei LMG S-19264T (=DSM 44701T), isolated from a smear-ripened cheese.</title>
        <authorList>
            <consortium name="US DOE Joint Genome Institute (JGI-PGF)"/>
            <person name="Walter F."/>
            <person name="Albersmeier A."/>
            <person name="Kalinowski J."/>
            <person name="Ruckert C."/>
        </authorList>
    </citation>
    <scope>NUCLEOTIDE SEQUENCE</scope>
    <source>
        <strain evidence="1">CGMCC 1.12698</strain>
    </source>
</reference>
<evidence type="ECO:0000313" key="2">
    <source>
        <dbReference type="Proteomes" id="UP000605259"/>
    </source>
</evidence>
<evidence type="ECO:0000313" key="1">
    <source>
        <dbReference type="EMBL" id="GGE63120.1"/>
    </source>
</evidence>
<dbReference type="RefSeq" id="WP_188387461.1">
    <property type="nucleotide sequence ID" value="NZ_BMFK01000001.1"/>
</dbReference>
<dbReference type="InterPro" id="IPR037208">
    <property type="entry name" value="Spo0E-like_sf"/>
</dbReference>
<dbReference type="GO" id="GO:0043937">
    <property type="term" value="P:regulation of sporulation"/>
    <property type="evidence" value="ECO:0007669"/>
    <property type="project" value="InterPro"/>
</dbReference>
<dbReference type="GO" id="GO:0046983">
    <property type="term" value="F:protein dimerization activity"/>
    <property type="evidence" value="ECO:0007669"/>
    <property type="project" value="InterPro"/>
</dbReference>